<keyword evidence="3" id="KW-1185">Reference proteome</keyword>
<sequence length="297" mass="32691">MARKTLAIVTAAACLMTGCSGHQEPSAAPAVAKNMFPNWPSDFNGFRFRWTAQPGTDLLTGPAIPVRAYLESYRIGSMTKSSPNTYPGFQRALPDLLDPRVGSTEEWLNLPLELRWIIPSSNRNLNYVEGPFFGNHYFHIMELSPLTDGYLAYVCEGKYNVFAPAIRQPEKYASVLGSPSGKLDVAKLEYSVTLWRIELKNGDGATVGMQPQTGRNPAPVGDVFGHWKITGASQGGYWGQVGKPTHTPQDPDYVHMEQQCRDVMPHNTAQRAQILMSVLDTPPQAEPAVPGWPDSTV</sequence>
<dbReference type="Proteomes" id="UP000694460">
    <property type="component" value="Unassembled WGS sequence"/>
</dbReference>
<protein>
    <recommendedName>
        <fullName evidence="4">Lipoprotein</fullName>
    </recommendedName>
</protein>
<evidence type="ECO:0000313" key="2">
    <source>
        <dbReference type="EMBL" id="MBP2453594.1"/>
    </source>
</evidence>
<dbReference type="EMBL" id="JAGIOP010000002">
    <property type="protein sequence ID" value="MBP2453594.1"/>
    <property type="molecule type" value="Genomic_DNA"/>
</dbReference>
<name>A0ABS4ZYD3_9MYCO</name>
<gene>
    <name evidence="2" type="ORF">JOF57_003507</name>
</gene>
<comment type="caution">
    <text evidence="2">The sequence shown here is derived from an EMBL/GenBank/DDBJ whole genome shotgun (WGS) entry which is preliminary data.</text>
</comment>
<keyword evidence="1" id="KW-0732">Signal</keyword>
<evidence type="ECO:0000256" key="1">
    <source>
        <dbReference type="SAM" id="SignalP"/>
    </source>
</evidence>
<evidence type="ECO:0008006" key="4">
    <source>
        <dbReference type="Google" id="ProtNLM"/>
    </source>
</evidence>
<feature type="chain" id="PRO_5045559756" description="Lipoprotein" evidence="1">
    <location>
        <begin position="23"/>
        <end position="297"/>
    </location>
</feature>
<proteinExistence type="predicted"/>
<feature type="signal peptide" evidence="1">
    <location>
        <begin position="1"/>
        <end position="22"/>
    </location>
</feature>
<reference evidence="2 3" key="1">
    <citation type="submission" date="2021-03" db="EMBL/GenBank/DDBJ databases">
        <title>Sequencing the genomes of 1000 actinobacteria strains.</title>
        <authorList>
            <person name="Klenk H.-P."/>
        </authorList>
    </citation>
    <scope>NUCLEOTIDE SEQUENCE [LARGE SCALE GENOMIC DNA]</scope>
    <source>
        <strain evidence="2 3">DSM 46713</strain>
    </source>
</reference>
<dbReference type="PROSITE" id="PS51257">
    <property type="entry name" value="PROKAR_LIPOPROTEIN"/>
    <property type="match status" value="1"/>
</dbReference>
<dbReference type="RefSeq" id="WP_209918478.1">
    <property type="nucleotide sequence ID" value="NZ_JAGIOP010000002.1"/>
</dbReference>
<evidence type="ECO:0000313" key="3">
    <source>
        <dbReference type="Proteomes" id="UP000694460"/>
    </source>
</evidence>
<organism evidence="2 3">
    <name type="scientific">Mycolicibacterium lutetiense</name>
    <dbReference type="NCBI Taxonomy" id="1641992"/>
    <lineage>
        <taxon>Bacteria</taxon>
        <taxon>Bacillati</taxon>
        <taxon>Actinomycetota</taxon>
        <taxon>Actinomycetes</taxon>
        <taxon>Mycobacteriales</taxon>
        <taxon>Mycobacteriaceae</taxon>
        <taxon>Mycolicibacterium</taxon>
    </lineage>
</organism>
<accession>A0ABS4ZYD3</accession>